<protein>
    <submittedName>
        <fullName evidence="1">Uncharacterized protein</fullName>
    </submittedName>
</protein>
<dbReference type="EMBL" id="CP023690">
    <property type="protein sequence ID" value="QEV58631.1"/>
    <property type="molecule type" value="Genomic_DNA"/>
</dbReference>
<gene>
    <name evidence="1" type="ORF">CP982_07775</name>
</gene>
<reference evidence="1 2" key="1">
    <citation type="submission" date="2017-09" db="EMBL/GenBank/DDBJ databases">
        <authorList>
            <person name="Lee N."/>
            <person name="Cho B.-K."/>
        </authorList>
    </citation>
    <scope>NUCLEOTIDE SEQUENCE [LARGE SCALE GENOMIC DNA]</scope>
    <source>
        <strain evidence="1 2">ATCC 27465</strain>
    </source>
</reference>
<evidence type="ECO:0000313" key="1">
    <source>
        <dbReference type="EMBL" id="QEV58631.1"/>
    </source>
</evidence>
<sequence>MKCGEPKPDSSYQTCDRNLKHLGAHEYLGSKWPRPVLAEPDPQVQELLDDSTPVNAWGINERSYPIIVTETITRVLFVQAENEDDALAYWVDDWTDIPLKEATVIEGYLEFERPDEFQRQEAFGANGGRPPVGPQIACPDCGGLAYRRSWFHDPYRKCHGPITWRTWLGRVRRDHRQTSAFTASGTSVKAVA</sequence>
<evidence type="ECO:0000313" key="2">
    <source>
        <dbReference type="Proteomes" id="UP000326505"/>
    </source>
</evidence>
<dbReference type="Proteomes" id="UP000326505">
    <property type="component" value="Chromosome"/>
</dbReference>
<organism evidence="1 2">
    <name type="scientific">Streptomyces spectabilis</name>
    <dbReference type="NCBI Taxonomy" id="68270"/>
    <lineage>
        <taxon>Bacteria</taxon>
        <taxon>Bacillati</taxon>
        <taxon>Actinomycetota</taxon>
        <taxon>Actinomycetes</taxon>
        <taxon>Kitasatosporales</taxon>
        <taxon>Streptomycetaceae</taxon>
        <taxon>Streptomyces</taxon>
    </lineage>
</organism>
<accession>A0A5P2X2H6</accession>
<dbReference type="KEGG" id="sspb:CP982_07775"/>
<name>A0A5P2X2H6_STRST</name>
<dbReference type="AlphaFoldDB" id="A0A5P2X2H6"/>
<proteinExistence type="predicted"/>